<gene>
    <name evidence="2" type="ORF">EPA93_19840</name>
</gene>
<evidence type="ECO:0000256" key="1">
    <source>
        <dbReference type="SAM" id="Phobius"/>
    </source>
</evidence>
<feature type="transmembrane region" description="Helical" evidence="1">
    <location>
        <begin position="56"/>
        <end position="79"/>
    </location>
</feature>
<proteinExistence type="predicted"/>
<keyword evidence="1" id="KW-0472">Membrane</keyword>
<protein>
    <submittedName>
        <fullName evidence="2">DUF1453 family protein</fullName>
    </submittedName>
</protein>
<feature type="transmembrane region" description="Helical" evidence="1">
    <location>
        <begin position="30"/>
        <end position="50"/>
    </location>
</feature>
<sequence length="174" mass="19560">MSPNSMTLLIIVVVVIYMIVRQFQEQRITLVSLIILPVLVAYYTFMRATVELSIQIISPSFIMAAMLLGLAVGLPLGLYRGTLPALRKDPETGRILAKRNTLSICIWFLVFLVRVFTVVASYASLTRTSPLIALIAAIMNTLFLGNIVGERVSLFWRASRLSVIQQQNVQKMKW</sequence>
<feature type="transmembrane region" description="Helical" evidence="1">
    <location>
        <begin position="131"/>
        <end position="149"/>
    </location>
</feature>
<reference evidence="2 3" key="1">
    <citation type="submission" date="2019-01" db="EMBL/GenBank/DDBJ databases">
        <title>Ktedonosporobacter rubrisoli SCAWS-G2.</title>
        <authorList>
            <person name="Huang Y."/>
            <person name="Yan B."/>
        </authorList>
    </citation>
    <scope>NUCLEOTIDE SEQUENCE [LARGE SCALE GENOMIC DNA]</scope>
    <source>
        <strain evidence="2 3">SCAWS-G2</strain>
    </source>
</reference>
<accession>A0A4P6JS26</accession>
<name>A0A4P6JS26_KTERU</name>
<keyword evidence="3" id="KW-1185">Reference proteome</keyword>
<dbReference type="AlphaFoldDB" id="A0A4P6JS26"/>
<dbReference type="EMBL" id="CP035758">
    <property type="protein sequence ID" value="QBD78125.1"/>
    <property type="molecule type" value="Genomic_DNA"/>
</dbReference>
<keyword evidence="1" id="KW-1133">Transmembrane helix</keyword>
<organism evidence="2 3">
    <name type="scientific">Ktedonosporobacter rubrisoli</name>
    <dbReference type="NCBI Taxonomy" id="2509675"/>
    <lineage>
        <taxon>Bacteria</taxon>
        <taxon>Bacillati</taxon>
        <taxon>Chloroflexota</taxon>
        <taxon>Ktedonobacteria</taxon>
        <taxon>Ktedonobacterales</taxon>
        <taxon>Ktedonosporobacteraceae</taxon>
        <taxon>Ktedonosporobacter</taxon>
    </lineage>
</organism>
<dbReference type="OrthoDB" id="9949417at2"/>
<keyword evidence="1" id="KW-0812">Transmembrane</keyword>
<dbReference type="RefSeq" id="WP_129889178.1">
    <property type="nucleotide sequence ID" value="NZ_CP035758.1"/>
</dbReference>
<evidence type="ECO:0000313" key="2">
    <source>
        <dbReference type="EMBL" id="QBD78125.1"/>
    </source>
</evidence>
<dbReference type="KEGG" id="kbs:EPA93_19840"/>
<dbReference type="Proteomes" id="UP000290365">
    <property type="component" value="Chromosome"/>
</dbReference>
<evidence type="ECO:0000313" key="3">
    <source>
        <dbReference type="Proteomes" id="UP000290365"/>
    </source>
</evidence>
<feature type="transmembrane region" description="Helical" evidence="1">
    <location>
        <begin position="100"/>
        <end position="125"/>
    </location>
</feature>
<feature type="transmembrane region" description="Helical" evidence="1">
    <location>
        <begin position="6"/>
        <end position="23"/>
    </location>
</feature>